<feature type="region of interest" description="Disordered" evidence="3">
    <location>
        <begin position="179"/>
        <end position="201"/>
    </location>
</feature>
<evidence type="ECO:0000313" key="4">
    <source>
        <dbReference type="EMBL" id="KLN35533.1"/>
    </source>
</evidence>
<dbReference type="Proteomes" id="UP000035265">
    <property type="component" value="Unassembled WGS sequence"/>
</dbReference>
<dbReference type="AlphaFoldDB" id="A0A0H2KQX7"/>
<evidence type="ECO:0000256" key="3">
    <source>
        <dbReference type="SAM" id="MobiDB-lite"/>
    </source>
</evidence>
<dbReference type="GO" id="GO:0005829">
    <property type="term" value="C:cytosol"/>
    <property type="evidence" value="ECO:0007669"/>
    <property type="project" value="TreeGrafter"/>
</dbReference>
<dbReference type="GO" id="GO:0051782">
    <property type="term" value="P:negative regulation of cell division"/>
    <property type="evidence" value="ECO:0007669"/>
    <property type="project" value="TreeGrafter"/>
</dbReference>
<sequence>MSGATTVATVLCAVRGAREAEVVTTLAAPGLQVTRRCADVVELLAAAAAGAGRVAVVSCDLPALDRQAVVDLHAHDVRIVALAPAGTWEEGRVRAYGVDAVVDLDSAPDTLCDVVRAVLPPREAATGAPGVPRGAAGAGAADPGREPRLGRTVAVWGPTGAPGRTTVATNLAAELAGPAPVRRARPARRERRSADVDVPATVPSAPDAEVLLVDADTYGGSVAQRLGLLDESPGLAAAARSAGQGALDGAGLVALAPTVLPRVRVLTGLTRAGRWPEVPGASLDAVWEVGRSVADWTVVDCGFGIERDELLTYDTRAPQRNDATWSALAAADVVVVVGAGDPVGLQRLVRALDELAETGACVGAARVVVVNRVRASVVGPRPERAVRDAMARYASVDDLHVVPEDAAVDLGLREGRTLAESAPASPARRALARLAVQVREAAQPGRGAAHGLALEAAH</sequence>
<dbReference type="EMBL" id="JNBQ01000004">
    <property type="protein sequence ID" value="KLN35533.1"/>
    <property type="molecule type" value="Genomic_DNA"/>
</dbReference>
<dbReference type="PANTHER" id="PTHR43384:SF6">
    <property type="entry name" value="SEPTUM SITE-DETERMINING PROTEIN MIND HOMOLOG, CHLOROPLASTIC"/>
    <property type="match status" value="1"/>
</dbReference>
<feature type="region of interest" description="Disordered" evidence="3">
    <location>
        <begin position="124"/>
        <end position="147"/>
    </location>
</feature>
<dbReference type="PANTHER" id="PTHR43384">
    <property type="entry name" value="SEPTUM SITE-DETERMINING PROTEIN MIND HOMOLOG, CHLOROPLASTIC-RELATED"/>
    <property type="match status" value="1"/>
</dbReference>
<proteinExistence type="predicted"/>
<dbReference type="SUPFAM" id="SSF52540">
    <property type="entry name" value="P-loop containing nucleoside triphosphate hydrolases"/>
    <property type="match status" value="1"/>
</dbReference>
<accession>A0A0H2KQX7</accession>
<evidence type="ECO:0000313" key="5">
    <source>
        <dbReference type="Proteomes" id="UP000035265"/>
    </source>
</evidence>
<protein>
    <recommendedName>
        <fullName evidence="6">CobQ/CobB/MinD/ParA nucleotide binding domain-containing protein</fullName>
    </recommendedName>
</protein>
<keyword evidence="5" id="KW-1185">Reference proteome</keyword>
<dbReference type="InterPro" id="IPR050625">
    <property type="entry name" value="ParA/MinD_ATPase"/>
</dbReference>
<keyword evidence="2" id="KW-0067">ATP-binding</keyword>
<feature type="compositionally biased region" description="Basic residues" evidence="3">
    <location>
        <begin position="182"/>
        <end position="191"/>
    </location>
</feature>
<dbReference type="Gene3D" id="3.40.50.300">
    <property type="entry name" value="P-loop containing nucleotide triphosphate hydrolases"/>
    <property type="match status" value="1"/>
</dbReference>
<dbReference type="GO" id="GO:0005524">
    <property type="term" value="F:ATP binding"/>
    <property type="evidence" value="ECO:0007669"/>
    <property type="project" value="UniProtKB-KW"/>
</dbReference>
<evidence type="ECO:0000256" key="2">
    <source>
        <dbReference type="ARBA" id="ARBA00022840"/>
    </source>
</evidence>
<dbReference type="STRING" id="264251.FB00_07115"/>
<dbReference type="PATRIC" id="fig|264251.5.peg.1448"/>
<dbReference type="GO" id="GO:0009898">
    <property type="term" value="C:cytoplasmic side of plasma membrane"/>
    <property type="evidence" value="ECO:0007669"/>
    <property type="project" value="TreeGrafter"/>
</dbReference>
<comment type="caution">
    <text evidence="4">The sequence shown here is derived from an EMBL/GenBank/DDBJ whole genome shotgun (WGS) entry which is preliminary data.</text>
</comment>
<keyword evidence="1" id="KW-0547">Nucleotide-binding</keyword>
<dbReference type="GO" id="GO:0016887">
    <property type="term" value="F:ATP hydrolysis activity"/>
    <property type="evidence" value="ECO:0007669"/>
    <property type="project" value="TreeGrafter"/>
</dbReference>
<gene>
    <name evidence="4" type="ORF">FB00_07115</name>
</gene>
<dbReference type="RefSeq" id="WP_047232142.1">
    <property type="nucleotide sequence ID" value="NZ_JNBQ01000004.1"/>
</dbReference>
<feature type="compositionally biased region" description="Low complexity" evidence="3">
    <location>
        <begin position="124"/>
        <end position="142"/>
    </location>
</feature>
<organism evidence="4 5">
    <name type="scientific">Cellulosimicrobium funkei</name>
    <dbReference type="NCBI Taxonomy" id="264251"/>
    <lineage>
        <taxon>Bacteria</taxon>
        <taxon>Bacillati</taxon>
        <taxon>Actinomycetota</taxon>
        <taxon>Actinomycetes</taxon>
        <taxon>Micrococcales</taxon>
        <taxon>Promicromonosporaceae</taxon>
        <taxon>Cellulosimicrobium</taxon>
    </lineage>
</organism>
<name>A0A0H2KQX7_9MICO</name>
<evidence type="ECO:0008006" key="6">
    <source>
        <dbReference type="Google" id="ProtNLM"/>
    </source>
</evidence>
<dbReference type="InterPro" id="IPR027417">
    <property type="entry name" value="P-loop_NTPase"/>
</dbReference>
<reference evidence="4 5" key="1">
    <citation type="submission" date="2014-05" db="EMBL/GenBank/DDBJ databases">
        <title>Cellulosimicrobium funkei U11 genome.</title>
        <authorList>
            <person name="Hu C."/>
            <person name="Gong Y."/>
            <person name="Wan W."/>
            <person name="Jiang M."/>
        </authorList>
    </citation>
    <scope>NUCLEOTIDE SEQUENCE [LARGE SCALE GENOMIC DNA]</scope>
    <source>
        <strain evidence="4 5">U11</strain>
    </source>
</reference>
<evidence type="ECO:0000256" key="1">
    <source>
        <dbReference type="ARBA" id="ARBA00022741"/>
    </source>
</evidence>